<comment type="caution">
    <text evidence="1">The sequence shown here is derived from an EMBL/GenBank/DDBJ whole genome shotgun (WGS) entry which is preliminary data.</text>
</comment>
<accession>A0A1W0XCR7</accession>
<dbReference type="Proteomes" id="UP000192578">
    <property type="component" value="Unassembled WGS sequence"/>
</dbReference>
<proteinExistence type="predicted"/>
<protein>
    <submittedName>
        <fullName evidence="1">Uncharacterized protein</fullName>
    </submittedName>
</protein>
<evidence type="ECO:0000313" key="2">
    <source>
        <dbReference type="Proteomes" id="UP000192578"/>
    </source>
</evidence>
<name>A0A1W0XCR7_HYPEX</name>
<reference evidence="2" key="1">
    <citation type="submission" date="2017-01" db="EMBL/GenBank/DDBJ databases">
        <title>Comparative genomics of anhydrobiosis in the tardigrade Hypsibius dujardini.</title>
        <authorList>
            <person name="Yoshida Y."/>
            <person name="Koutsovoulos G."/>
            <person name="Laetsch D."/>
            <person name="Stevens L."/>
            <person name="Kumar S."/>
            <person name="Horikawa D."/>
            <person name="Ishino K."/>
            <person name="Komine S."/>
            <person name="Tomita M."/>
            <person name="Blaxter M."/>
            <person name="Arakawa K."/>
        </authorList>
    </citation>
    <scope>NUCLEOTIDE SEQUENCE [LARGE SCALE GENOMIC DNA]</scope>
    <source>
        <strain evidence="2">Z151</strain>
    </source>
</reference>
<dbReference type="AlphaFoldDB" id="A0A1W0XCR7"/>
<keyword evidence="2" id="KW-1185">Reference proteome</keyword>
<sequence length="89" mass="9847">MVLRVILYLHVNDQVAVEWLSSTGEGDGNGLRVDRRNGKRMGRRRDRLDGIDGGDVTSECGRVRDAVIINVGWGNATLLSDSGRRIPEK</sequence>
<evidence type="ECO:0000313" key="1">
    <source>
        <dbReference type="EMBL" id="OQV25283.1"/>
    </source>
</evidence>
<organism evidence="1 2">
    <name type="scientific">Hypsibius exemplaris</name>
    <name type="common">Freshwater tardigrade</name>
    <dbReference type="NCBI Taxonomy" id="2072580"/>
    <lineage>
        <taxon>Eukaryota</taxon>
        <taxon>Metazoa</taxon>
        <taxon>Ecdysozoa</taxon>
        <taxon>Tardigrada</taxon>
        <taxon>Eutardigrada</taxon>
        <taxon>Parachela</taxon>
        <taxon>Hypsibioidea</taxon>
        <taxon>Hypsibiidae</taxon>
        <taxon>Hypsibius</taxon>
    </lineage>
</organism>
<dbReference type="EMBL" id="MTYJ01000003">
    <property type="protein sequence ID" value="OQV25283.1"/>
    <property type="molecule type" value="Genomic_DNA"/>
</dbReference>
<gene>
    <name evidence="1" type="ORF">BV898_00967</name>
</gene>